<dbReference type="PANTHER" id="PTHR24421">
    <property type="entry name" value="NITRATE/NITRITE SENSOR PROTEIN NARX-RELATED"/>
    <property type="match status" value="1"/>
</dbReference>
<feature type="domain" description="Signal transduction histidine kinase subgroup 3 dimerisation and phosphoacceptor" evidence="12">
    <location>
        <begin position="211"/>
        <end position="276"/>
    </location>
</feature>
<keyword evidence="10" id="KW-1133">Transmembrane helix</keyword>
<dbReference type="GO" id="GO:0005524">
    <property type="term" value="F:ATP binding"/>
    <property type="evidence" value="ECO:0007669"/>
    <property type="project" value="UniProtKB-KW"/>
</dbReference>
<keyword evidence="14" id="KW-1185">Reference proteome</keyword>
<comment type="caution">
    <text evidence="13">The sequence shown here is derived from an EMBL/GenBank/DDBJ whole genome shotgun (WGS) entry which is preliminary data.</text>
</comment>
<dbReference type="Proteomes" id="UP000536685">
    <property type="component" value="Unassembled WGS sequence"/>
</dbReference>
<gene>
    <name evidence="13" type="ORF">HD599_001695</name>
</gene>
<dbReference type="SUPFAM" id="SSF55874">
    <property type="entry name" value="ATPase domain of HSP90 chaperone/DNA topoisomerase II/histidine kinase"/>
    <property type="match status" value="1"/>
</dbReference>
<dbReference type="CDD" id="cd16917">
    <property type="entry name" value="HATPase_UhpB-NarQ-NarX-like"/>
    <property type="match status" value="1"/>
</dbReference>
<keyword evidence="8" id="KW-0902">Two-component regulatory system</keyword>
<dbReference type="PANTHER" id="PTHR24421:SF10">
    <property type="entry name" value="NITRATE_NITRITE SENSOR PROTEIN NARQ"/>
    <property type="match status" value="1"/>
</dbReference>
<dbReference type="InterPro" id="IPR036890">
    <property type="entry name" value="HATPase_C_sf"/>
</dbReference>
<dbReference type="EC" id="2.7.13.3" evidence="2"/>
<comment type="catalytic activity">
    <reaction evidence="1">
        <text>ATP + protein L-histidine = ADP + protein N-phospho-L-histidine.</text>
        <dbReference type="EC" id="2.7.13.3"/>
    </reaction>
</comment>
<evidence type="ECO:0000256" key="8">
    <source>
        <dbReference type="ARBA" id="ARBA00023012"/>
    </source>
</evidence>
<dbReference type="GO" id="GO:0016020">
    <property type="term" value="C:membrane"/>
    <property type="evidence" value="ECO:0007669"/>
    <property type="project" value="InterPro"/>
</dbReference>
<feature type="transmembrane region" description="Helical" evidence="10">
    <location>
        <begin position="167"/>
        <end position="186"/>
    </location>
</feature>
<keyword evidence="5" id="KW-0547">Nucleotide-binding</keyword>
<evidence type="ECO:0000259" key="12">
    <source>
        <dbReference type="Pfam" id="PF07730"/>
    </source>
</evidence>
<evidence type="ECO:0000256" key="5">
    <source>
        <dbReference type="ARBA" id="ARBA00022741"/>
    </source>
</evidence>
<dbReference type="Gene3D" id="3.30.565.10">
    <property type="entry name" value="Histidine kinase-like ATPase, C-terminal domain"/>
    <property type="match status" value="1"/>
</dbReference>
<dbReference type="Gene3D" id="1.20.5.1930">
    <property type="match status" value="1"/>
</dbReference>
<sequence>MPTPGRFRPRQWRANADARWHGPWDPEIASGRFSGRSPQWVRLWGPVVISLFVQVPTSLFRWRVGARPEFVAGDDLALTLGLALVGPAALLFARRFPGPVVAVVALAASIDLLLSGNTDGPPYIALAFAIGSAIVRGARVWAWVSIGVAWFATIVLSTFVGVSWQPWRIAGITIGILLVVAAAEGVRTQKERVAEFGRRIAVRRQAEVQAERVRIARELHDVLAHSLSQINVQAGVGLHLMERQPDKAAEALANIKETSKTALDEVRAVLGILRAETGGDPSAPLVPEPDLSRLAGLAASVTSQGIEVDLDNALGDVPQATQLAIYRIVQESLTNVVRHSRATRARVELRETPDRYDVRVTDDGTGPQDHTERDSEPGGRGLLGMHERAELLGGTLDAGPLPGGGFGVAASIPKKTPREDQQ</sequence>
<keyword evidence="7" id="KW-0067">ATP-binding</keyword>
<dbReference type="EMBL" id="JACHMJ010000001">
    <property type="protein sequence ID" value="MBB5843372.1"/>
    <property type="molecule type" value="Genomic_DNA"/>
</dbReference>
<evidence type="ECO:0000256" key="10">
    <source>
        <dbReference type="SAM" id="Phobius"/>
    </source>
</evidence>
<reference evidence="13 14" key="1">
    <citation type="submission" date="2020-08" db="EMBL/GenBank/DDBJ databases">
        <title>Sequencing the genomes of 1000 actinobacteria strains.</title>
        <authorList>
            <person name="Klenk H.-P."/>
        </authorList>
    </citation>
    <scope>NUCLEOTIDE SEQUENCE [LARGE SCALE GENOMIC DNA]</scope>
    <source>
        <strain evidence="13 14">DSM 105784</strain>
    </source>
</reference>
<evidence type="ECO:0000256" key="6">
    <source>
        <dbReference type="ARBA" id="ARBA00022777"/>
    </source>
</evidence>
<feature type="domain" description="Histidine kinase/HSP90-like ATPase" evidence="11">
    <location>
        <begin position="322"/>
        <end position="414"/>
    </location>
</feature>
<keyword evidence="3" id="KW-0597">Phosphoprotein</keyword>
<keyword evidence="6 13" id="KW-0418">Kinase</keyword>
<evidence type="ECO:0000313" key="14">
    <source>
        <dbReference type="Proteomes" id="UP000536685"/>
    </source>
</evidence>
<organism evidence="13 14">
    <name type="scientific">Conyzicola lurida</name>
    <dbReference type="NCBI Taxonomy" id="1172621"/>
    <lineage>
        <taxon>Bacteria</taxon>
        <taxon>Bacillati</taxon>
        <taxon>Actinomycetota</taxon>
        <taxon>Actinomycetes</taxon>
        <taxon>Micrococcales</taxon>
        <taxon>Microbacteriaceae</taxon>
        <taxon>Conyzicola</taxon>
    </lineage>
</organism>
<evidence type="ECO:0000256" key="2">
    <source>
        <dbReference type="ARBA" id="ARBA00012438"/>
    </source>
</evidence>
<feature type="region of interest" description="Disordered" evidence="9">
    <location>
        <begin position="355"/>
        <end position="422"/>
    </location>
</feature>
<dbReference type="Pfam" id="PF02518">
    <property type="entry name" value="HATPase_c"/>
    <property type="match status" value="1"/>
</dbReference>
<evidence type="ECO:0000256" key="7">
    <source>
        <dbReference type="ARBA" id="ARBA00022840"/>
    </source>
</evidence>
<evidence type="ECO:0000256" key="1">
    <source>
        <dbReference type="ARBA" id="ARBA00000085"/>
    </source>
</evidence>
<evidence type="ECO:0000313" key="13">
    <source>
        <dbReference type="EMBL" id="MBB5843372.1"/>
    </source>
</evidence>
<accession>A0A841AN50</accession>
<evidence type="ECO:0000256" key="3">
    <source>
        <dbReference type="ARBA" id="ARBA00022553"/>
    </source>
</evidence>
<keyword evidence="4" id="KW-0808">Transferase</keyword>
<dbReference type="InterPro" id="IPR050482">
    <property type="entry name" value="Sensor_HK_TwoCompSys"/>
</dbReference>
<protein>
    <recommendedName>
        <fullName evidence="2">histidine kinase</fullName>
        <ecNumber evidence="2">2.7.13.3</ecNumber>
    </recommendedName>
</protein>
<evidence type="ECO:0000259" key="11">
    <source>
        <dbReference type="Pfam" id="PF02518"/>
    </source>
</evidence>
<dbReference type="Pfam" id="PF07730">
    <property type="entry name" value="HisKA_3"/>
    <property type="match status" value="1"/>
</dbReference>
<dbReference type="RefSeq" id="WP_184235990.1">
    <property type="nucleotide sequence ID" value="NZ_JACHMJ010000001.1"/>
</dbReference>
<keyword evidence="10" id="KW-0472">Membrane</keyword>
<dbReference type="InterPro" id="IPR011712">
    <property type="entry name" value="Sig_transdc_His_kin_sub3_dim/P"/>
</dbReference>
<dbReference type="InterPro" id="IPR003594">
    <property type="entry name" value="HATPase_dom"/>
</dbReference>
<proteinExistence type="predicted"/>
<feature type="transmembrane region" description="Helical" evidence="10">
    <location>
        <begin position="140"/>
        <end position="161"/>
    </location>
</feature>
<dbReference type="AlphaFoldDB" id="A0A841AN50"/>
<dbReference type="GO" id="GO:0046983">
    <property type="term" value="F:protein dimerization activity"/>
    <property type="evidence" value="ECO:0007669"/>
    <property type="project" value="InterPro"/>
</dbReference>
<evidence type="ECO:0000256" key="4">
    <source>
        <dbReference type="ARBA" id="ARBA00022679"/>
    </source>
</evidence>
<name>A0A841AN50_9MICO</name>
<keyword evidence="10" id="KW-0812">Transmembrane</keyword>
<evidence type="ECO:0000256" key="9">
    <source>
        <dbReference type="SAM" id="MobiDB-lite"/>
    </source>
</evidence>
<dbReference type="GO" id="GO:0000155">
    <property type="term" value="F:phosphorelay sensor kinase activity"/>
    <property type="evidence" value="ECO:0007669"/>
    <property type="project" value="InterPro"/>
</dbReference>